<sequence length="349" mass="40290">MKTSCVVIGILAWVLAAPGWAQLKPVTPDASPQAVALLEYLYEISGEEILTGQHNAPLNGSNRLAGMHKQTGEYPAVFGQDFGFSEPGSWDGINFRQNIVDEAIRRHREGFINTLMWHAVVPTQDEPGEFKTSVQAKLSDDEWLALTTPGTPLNERWKSQVDVIAWHLKQLQYAGVPVLWRPYHEMNGFWFWWGYRQGPEGFAKLWRMLFDRLVNFHQLDNLIWVWNANEMKENVPEYDRFYPGHDVVDVLATDVYTGRYDEENYRQLVALADGRPIGLGEVGALPTPEILQRQQQWVWFMSWRDPDNFFWNDGDSLRALFAQPGATSWHELPWVERAESIRIHRPVLD</sequence>
<dbReference type="Pfam" id="PF02156">
    <property type="entry name" value="Glyco_hydro_26"/>
    <property type="match status" value="1"/>
</dbReference>
<dbReference type="PROSITE" id="PS51764">
    <property type="entry name" value="GH26"/>
    <property type="match status" value="1"/>
</dbReference>
<dbReference type="Gene3D" id="3.20.20.80">
    <property type="entry name" value="Glycosidases"/>
    <property type="match status" value="1"/>
</dbReference>
<dbReference type="PANTHER" id="PTHR40079">
    <property type="entry name" value="MANNAN ENDO-1,4-BETA-MANNOSIDASE E-RELATED"/>
    <property type="match status" value="1"/>
</dbReference>
<feature type="active site" description="Nucleophile" evidence="4">
    <location>
        <position position="281"/>
    </location>
</feature>
<dbReference type="EMBL" id="CP036422">
    <property type="protein sequence ID" value="QFU77331.1"/>
    <property type="molecule type" value="Genomic_DNA"/>
</dbReference>
<evidence type="ECO:0000313" key="7">
    <source>
        <dbReference type="EMBL" id="QFU77331.1"/>
    </source>
</evidence>
<dbReference type="SUPFAM" id="SSF51445">
    <property type="entry name" value="(Trans)glycosidases"/>
    <property type="match status" value="1"/>
</dbReference>
<feature type="active site" description="Proton donor" evidence="4">
    <location>
        <position position="185"/>
    </location>
</feature>
<organism evidence="7 8">
    <name type="scientific">Halioglobus maricola</name>
    <dbReference type="NCBI Taxonomy" id="2601894"/>
    <lineage>
        <taxon>Bacteria</taxon>
        <taxon>Pseudomonadati</taxon>
        <taxon>Pseudomonadota</taxon>
        <taxon>Gammaproteobacteria</taxon>
        <taxon>Cellvibrionales</taxon>
        <taxon>Halieaceae</taxon>
        <taxon>Halioglobus</taxon>
    </lineage>
</organism>
<dbReference type="OrthoDB" id="9816550at2"/>
<dbReference type="GO" id="GO:0006080">
    <property type="term" value="P:substituted mannan metabolic process"/>
    <property type="evidence" value="ECO:0007669"/>
    <property type="project" value="InterPro"/>
</dbReference>
<evidence type="ECO:0000256" key="5">
    <source>
        <dbReference type="SAM" id="SignalP"/>
    </source>
</evidence>
<evidence type="ECO:0000256" key="4">
    <source>
        <dbReference type="PROSITE-ProRule" id="PRU01100"/>
    </source>
</evidence>
<evidence type="ECO:0000259" key="6">
    <source>
        <dbReference type="PROSITE" id="PS51764"/>
    </source>
</evidence>
<feature type="chain" id="PRO_5024906448" evidence="5">
    <location>
        <begin position="22"/>
        <end position="349"/>
    </location>
</feature>
<evidence type="ECO:0000313" key="8">
    <source>
        <dbReference type="Proteomes" id="UP000326287"/>
    </source>
</evidence>
<dbReference type="Proteomes" id="UP000326287">
    <property type="component" value="Chromosome"/>
</dbReference>
<feature type="domain" description="GH26" evidence="6">
    <location>
        <begin position="32"/>
        <end position="330"/>
    </location>
</feature>
<dbReference type="PRINTS" id="PR00739">
    <property type="entry name" value="GLHYDRLASE26"/>
</dbReference>
<evidence type="ECO:0000256" key="1">
    <source>
        <dbReference type="ARBA" id="ARBA00007754"/>
    </source>
</evidence>
<evidence type="ECO:0000256" key="2">
    <source>
        <dbReference type="ARBA" id="ARBA00022801"/>
    </source>
</evidence>
<reference evidence="7 8" key="1">
    <citation type="submission" date="2019-02" db="EMBL/GenBank/DDBJ databases">
        <authorList>
            <person name="Li S.-H."/>
        </authorList>
    </citation>
    <scope>NUCLEOTIDE SEQUENCE [LARGE SCALE GENOMIC DNA]</scope>
    <source>
        <strain evidence="7 8">IMCC14385</strain>
    </source>
</reference>
<keyword evidence="5" id="KW-0732">Signal</keyword>
<feature type="signal peptide" evidence="5">
    <location>
        <begin position="1"/>
        <end position="21"/>
    </location>
</feature>
<dbReference type="PANTHER" id="PTHR40079:SF4">
    <property type="entry name" value="GH26 DOMAIN-CONTAINING PROTEIN-RELATED"/>
    <property type="match status" value="1"/>
</dbReference>
<gene>
    <name evidence="7" type="ORF">EY643_17610</name>
</gene>
<dbReference type="InterPro" id="IPR000805">
    <property type="entry name" value="Glyco_hydro_26"/>
</dbReference>
<comment type="similarity">
    <text evidence="1 4">Belongs to the glycosyl hydrolase 26 family.</text>
</comment>
<evidence type="ECO:0000256" key="3">
    <source>
        <dbReference type="ARBA" id="ARBA00023295"/>
    </source>
</evidence>
<dbReference type="RefSeq" id="WP_153240476.1">
    <property type="nucleotide sequence ID" value="NZ_CP036422.1"/>
</dbReference>
<dbReference type="GO" id="GO:0016985">
    <property type="term" value="F:mannan endo-1,4-beta-mannosidase activity"/>
    <property type="evidence" value="ECO:0007669"/>
    <property type="project" value="InterPro"/>
</dbReference>
<dbReference type="KEGG" id="halc:EY643_17610"/>
<keyword evidence="2 4" id="KW-0378">Hydrolase</keyword>
<dbReference type="InterPro" id="IPR022790">
    <property type="entry name" value="GH26_dom"/>
</dbReference>
<keyword evidence="3 4" id="KW-0326">Glycosidase</keyword>
<proteinExistence type="inferred from homology"/>
<name>A0A5P9NNE9_9GAMM</name>
<dbReference type="InterPro" id="IPR017853">
    <property type="entry name" value="GH"/>
</dbReference>
<keyword evidence="8" id="KW-1185">Reference proteome</keyword>
<protein>
    <submittedName>
        <fullName evidence="7">Glycosyl hydrolase family 26</fullName>
    </submittedName>
</protein>
<dbReference type="AlphaFoldDB" id="A0A5P9NNE9"/>
<accession>A0A5P9NNE9</accession>